<gene>
    <name evidence="1" type="ORF">FB45DRAFT_862139</name>
</gene>
<dbReference type="Proteomes" id="UP001221142">
    <property type="component" value="Unassembled WGS sequence"/>
</dbReference>
<accession>A0AAD7CCC7</accession>
<evidence type="ECO:0000313" key="2">
    <source>
        <dbReference type="Proteomes" id="UP001221142"/>
    </source>
</evidence>
<organism evidence="1 2">
    <name type="scientific">Roridomyces roridus</name>
    <dbReference type="NCBI Taxonomy" id="1738132"/>
    <lineage>
        <taxon>Eukaryota</taxon>
        <taxon>Fungi</taxon>
        <taxon>Dikarya</taxon>
        <taxon>Basidiomycota</taxon>
        <taxon>Agaricomycotina</taxon>
        <taxon>Agaricomycetes</taxon>
        <taxon>Agaricomycetidae</taxon>
        <taxon>Agaricales</taxon>
        <taxon>Marasmiineae</taxon>
        <taxon>Mycenaceae</taxon>
        <taxon>Roridomyces</taxon>
    </lineage>
</organism>
<reference evidence="1" key="1">
    <citation type="submission" date="2023-03" db="EMBL/GenBank/DDBJ databases">
        <title>Massive genome expansion in bonnet fungi (Mycena s.s.) driven by repeated elements and novel gene families across ecological guilds.</title>
        <authorList>
            <consortium name="Lawrence Berkeley National Laboratory"/>
            <person name="Harder C.B."/>
            <person name="Miyauchi S."/>
            <person name="Viragh M."/>
            <person name="Kuo A."/>
            <person name="Thoen E."/>
            <person name="Andreopoulos B."/>
            <person name="Lu D."/>
            <person name="Skrede I."/>
            <person name="Drula E."/>
            <person name="Henrissat B."/>
            <person name="Morin E."/>
            <person name="Kohler A."/>
            <person name="Barry K."/>
            <person name="LaButti K."/>
            <person name="Morin E."/>
            <person name="Salamov A."/>
            <person name="Lipzen A."/>
            <person name="Mereny Z."/>
            <person name="Hegedus B."/>
            <person name="Baldrian P."/>
            <person name="Stursova M."/>
            <person name="Weitz H."/>
            <person name="Taylor A."/>
            <person name="Grigoriev I.V."/>
            <person name="Nagy L.G."/>
            <person name="Martin F."/>
            <person name="Kauserud H."/>
        </authorList>
    </citation>
    <scope>NUCLEOTIDE SEQUENCE</scope>
    <source>
        <strain evidence="1">9284</strain>
    </source>
</reference>
<comment type="caution">
    <text evidence="1">The sequence shown here is derived from an EMBL/GenBank/DDBJ whole genome shotgun (WGS) entry which is preliminary data.</text>
</comment>
<dbReference type="AlphaFoldDB" id="A0AAD7CCC7"/>
<sequence>MTGARIERDNTGAISTTRAIEVDVETLLSRGRSANASKEEKRVPSRPVMLTTGGVCTSVFGERRTAEFWASASPGAKFTFELFASFNGVHGDRAERAVPSFPTQINGEDWPESKPSPSPLELLMAGRQIFKRLEEEVAFEYESQENKRIGHKAMSGGLSESSRTRKRAFTQTAQWRQRSRVVSAFLGSGELRLEETTLARETGAEFRLDSEEFGRSGRFEASWSAVDRSKPDSSSAK</sequence>
<proteinExistence type="predicted"/>
<protein>
    <submittedName>
        <fullName evidence="1">Uncharacterized protein</fullName>
    </submittedName>
</protein>
<evidence type="ECO:0000313" key="1">
    <source>
        <dbReference type="EMBL" id="KAJ7644889.1"/>
    </source>
</evidence>
<keyword evidence="2" id="KW-1185">Reference proteome</keyword>
<name>A0AAD7CCC7_9AGAR</name>
<dbReference type="EMBL" id="JARKIF010000003">
    <property type="protein sequence ID" value="KAJ7644889.1"/>
    <property type="molecule type" value="Genomic_DNA"/>
</dbReference>